<reference evidence="1 2" key="1">
    <citation type="submission" date="2017-01" db="EMBL/GenBank/DDBJ databases">
        <title>The cable genome- insights into the physiology and evolution of filamentous bacteria capable of sulfide oxidation via long distance electron transfer.</title>
        <authorList>
            <person name="Schreiber L."/>
            <person name="Bjerg J.T."/>
            <person name="Boggild A."/>
            <person name="Van De Vossenberg J."/>
            <person name="Meysman F."/>
            <person name="Nielsen L.P."/>
            <person name="Schramm A."/>
            <person name="Kjeldsen K.U."/>
        </authorList>
    </citation>
    <scope>NUCLEOTIDE SEQUENCE [LARGE SCALE GENOMIC DNA]</scope>
    <source>
        <strain evidence="1">A5</strain>
    </source>
</reference>
<organism evidence="1 2">
    <name type="scientific">Candidatus Electrothrix marina</name>
    <dbReference type="NCBI Taxonomy" id="1859130"/>
    <lineage>
        <taxon>Bacteria</taxon>
        <taxon>Pseudomonadati</taxon>
        <taxon>Thermodesulfobacteriota</taxon>
        <taxon>Desulfobulbia</taxon>
        <taxon>Desulfobulbales</taxon>
        <taxon>Desulfobulbaceae</taxon>
        <taxon>Candidatus Electrothrix</taxon>
    </lineage>
</organism>
<dbReference type="SUPFAM" id="SSF53756">
    <property type="entry name" value="UDP-Glycosyltransferase/glycogen phosphorylase"/>
    <property type="match status" value="1"/>
</dbReference>
<name>A0A444JEC1_9BACT</name>
<dbReference type="EMBL" id="MTKS01000136">
    <property type="protein sequence ID" value="RWX51435.1"/>
    <property type="molecule type" value="Genomic_DNA"/>
</dbReference>
<keyword evidence="1" id="KW-0328">Glycosyltransferase</keyword>
<keyword evidence="2" id="KW-1185">Reference proteome</keyword>
<dbReference type="Proteomes" id="UP000288892">
    <property type="component" value="Unassembled WGS sequence"/>
</dbReference>
<sequence>MSSVPGNDRRKKRINQLKRAFAYNLFYRQGVTTKTATLNDYYLALSYTLRDRMQHLFVNSVETLLEKDPKIVCYLSAEFLTG</sequence>
<comment type="caution">
    <text evidence="1">The sequence shown here is derived from an EMBL/GenBank/DDBJ whole genome shotgun (WGS) entry which is preliminary data.</text>
</comment>
<feature type="non-terminal residue" evidence="1">
    <location>
        <position position="82"/>
    </location>
</feature>
<dbReference type="GO" id="GO:0004645">
    <property type="term" value="F:1,4-alpha-oligoglucan phosphorylase activity"/>
    <property type="evidence" value="ECO:0007669"/>
    <property type="project" value="UniProtKB-EC"/>
</dbReference>
<accession>A0A444JEC1</accession>
<dbReference type="Gene3D" id="3.40.50.2000">
    <property type="entry name" value="Glycogen Phosphorylase B"/>
    <property type="match status" value="1"/>
</dbReference>
<gene>
    <name evidence="1" type="ORF">VU01_11361</name>
</gene>
<proteinExistence type="predicted"/>
<keyword evidence="1" id="KW-0808">Transferase</keyword>
<dbReference type="AlphaFoldDB" id="A0A444JEC1"/>
<evidence type="ECO:0000313" key="2">
    <source>
        <dbReference type="Proteomes" id="UP000288892"/>
    </source>
</evidence>
<protein>
    <submittedName>
        <fullName evidence="1">Starch phosphorylase</fullName>
        <ecNumber evidence="1">2.4.1.1</ecNumber>
    </submittedName>
</protein>
<dbReference type="EC" id="2.4.1.1" evidence="1"/>
<evidence type="ECO:0000313" key="1">
    <source>
        <dbReference type="EMBL" id="RWX51435.1"/>
    </source>
</evidence>